<accession>A0AAN9KMS3</accession>
<keyword evidence="2" id="KW-1185">Reference proteome</keyword>
<dbReference type="EMBL" id="JAYKXN010000001">
    <property type="protein sequence ID" value="KAK7318624.1"/>
    <property type="molecule type" value="Genomic_DNA"/>
</dbReference>
<reference evidence="1 2" key="1">
    <citation type="submission" date="2024-01" db="EMBL/GenBank/DDBJ databases">
        <title>The genomes of 5 underutilized Papilionoideae crops provide insights into root nodulation and disease resistance.</title>
        <authorList>
            <person name="Yuan L."/>
        </authorList>
    </citation>
    <scope>NUCLEOTIDE SEQUENCE [LARGE SCALE GENOMIC DNA]</scope>
    <source>
        <strain evidence="1">LY-2023</strain>
        <tissue evidence="1">Leaf</tissue>
    </source>
</reference>
<evidence type="ECO:0000313" key="2">
    <source>
        <dbReference type="Proteomes" id="UP001359559"/>
    </source>
</evidence>
<gene>
    <name evidence="1" type="ORF">RJT34_03327</name>
</gene>
<comment type="caution">
    <text evidence="1">The sequence shown here is derived from an EMBL/GenBank/DDBJ whole genome shotgun (WGS) entry which is preliminary data.</text>
</comment>
<proteinExistence type="predicted"/>
<protein>
    <submittedName>
        <fullName evidence="1">Uncharacterized protein</fullName>
    </submittedName>
</protein>
<name>A0AAN9KMS3_CLITE</name>
<evidence type="ECO:0000313" key="1">
    <source>
        <dbReference type="EMBL" id="KAK7318624.1"/>
    </source>
</evidence>
<dbReference type="AlphaFoldDB" id="A0AAN9KMS3"/>
<dbReference type="Proteomes" id="UP001359559">
    <property type="component" value="Unassembled WGS sequence"/>
</dbReference>
<organism evidence="1 2">
    <name type="scientific">Clitoria ternatea</name>
    <name type="common">Butterfly pea</name>
    <dbReference type="NCBI Taxonomy" id="43366"/>
    <lineage>
        <taxon>Eukaryota</taxon>
        <taxon>Viridiplantae</taxon>
        <taxon>Streptophyta</taxon>
        <taxon>Embryophyta</taxon>
        <taxon>Tracheophyta</taxon>
        <taxon>Spermatophyta</taxon>
        <taxon>Magnoliopsida</taxon>
        <taxon>eudicotyledons</taxon>
        <taxon>Gunneridae</taxon>
        <taxon>Pentapetalae</taxon>
        <taxon>rosids</taxon>
        <taxon>fabids</taxon>
        <taxon>Fabales</taxon>
        <taxon>Fabaceae</taxon>
        <taxon>Papilionoideae</taxon>
        <taxon>50 kb inversion clade</taxon>
        <taxon>NPAAA clade</taxon>
        <taxon>indigoferoid/millettioid clade</taxon>
        <taxon>Phaseoleae</taxon>
        <taxon>Clitoria</taxon>
    </lineage>
</organism>
<sequence>MLVSLEALAMAGASYVESGMDVEEWENTDFEQNPPPHLMSEECYKEQYLTLTNDQDRNGKTNNKRAPECMGAIVTLCMIIIDICRKGFKSLWINNLRYCIFMANKNGT</sequence>